<accession>A0AAV0FU61</accession>
<dbReference type="Gene3D" id="3.80.10.10">
    <property type="entry name" value="Ribonuclease Inhibitor"/>
    <property type="match status" value="1"/>
</dbReference>
<comment type="caution">
    <text evidence="2">The sequence shown here is derived from an EMBL/GenBank/DDBJ whole genome shotgun (WGS) entry which is preliminary data.</text>
</comment>
<evidence type="ECO:0000313" key="2">
    <source>
        <dbReference type="EMBL" id="CAH9138992.1"/>
    </source>
</evidence>
<dbReference type="Proteomes" id="UP001152523">
    <property type="component" value="Unassembled WGS sequence"/>
</dbReference>
<evidence type="ECO:0008006" key="4">
    <source>
        <dbReference type="Google" id="ProtNLM"/>
    </source>
</evidence>
<dbReference type="PANTHER" id="PTHR38926:SF13">
    <property type="entry name" value="F-BOX DOMAIN CONTAINING PROTEIN, EXPRESSED"/>
    <property type="match status" value="1"/>
</dbReference>
<evidence type="ECO:0000313" key="1">
    <source>
        <dbReference type="EMBL" id="CAH9070070.1"/>
    </source>
</evidence>
<protein>
    <recommendedName>
        <fullName evidence="4">F-box domain-containing protein</fullName>
    </recommendedName>
</protein>
<evidence type="ECO:0000313" key="3">
    <source>
        <dbReference type="Proteomes" id="UP001152523"/>
    </source>
</evidence>
<proteinExistence type="predicted"/>
<dbReference type="EMBL" id="CAMAPF010000017">
    <property type="protein sequence ID" value="CAH9070070.1"/>
    <property type="molecule type" value="Genomic_DNA"/>
</dbReference>
<keyword evidence="3" id="KW-1185">Reference proteome</keyword>
<dbReference type="EMBL" id="CAMAPF010001014">
    <property type="protein sequence ID" value="CAH9138992.1"/>
    <property type="molecule type" value="Genomic_DNA"/>
</dbReference>
<gene>
    <name evidence="1" type="ORF">CEPIT_LOCUS3292</name>
    <name evidence="2" type="ORF">CEPIT_LOCUS37249</name>
</gene>
<name>A0AAV0FU61_9ASTE</name>
<reference evidence="2" key="1">
    <citation type="submission" date="2022-07" db="EMBL/GenBank/DDBJ databases">
        <authorList>
            <person name="Macas J."/>
            <person name="Novak P."/>
            <person name="Neumann P."/>
        </authorList>
    </citation>
    <scope>NUCLEOTIDE SEQUENCE</scope>
</reference>
<dbReference type="AlphaFoldDB" id="A0AAV0FU61"/>
<dbReference type="InterPro" id="IPR032675">
    <property type="entry name" value="LRR_dom_sf"/>
</dbReference>
<organism evidence="2 3">
    <name type="scientific">Cuscuta epithymum</name>
    <dbReference type="NCBI Taxonomy" id="186058"/>
    <lineage>
        <taxon>Eukaryota</taxon>
        <taxon>Viridiplantae</taxon>
        <taxon>Streptophyta</taxon>
        <taxon>Embryophyta</taxon>
        <taxon>Tracheophyta</taxon>
        <taxon>Spermatophyta</taxon>
        <taxon>Magnoliopsida</taxon>
        <taxon>eudicotyledons</taxon>
        <taxon>Gunneridae</taxon>
        <taxon>Pentapetalae</taxon>
        <taxon>asterids</taxon>
        <taxon>lamiids</taxon>
        <taxon>Solanales</taxon>
        <taxon>Convolvulaceae</taxon>
        <taxon>Cuscuteae</taxon>
        <taxon>Cuscuta</taxon>
        <taxon>Cuscuta subgen. Cuscuta</taxon>
    </lineage>
</organism>
<dbReference type="PANTHER" id="PTHR38926">
    <property type="entry name" value="F-BOX DOMAIN CONTAINING PROTEIN, EXPRESSED"/>
    <property type="match status" value="1"/>
</dbReference>
<dbReference type="SUPFAM" id="SSF52047">
    <property type="entry name" value="RNI-like"/>
    <property type="match status" value="1"/>
</dbReference>
<sequence length="378" mass="44671">MSLVKRSWKQKRQSENILDCMMHRTKKPSIGLEEKMKVVSREKRWNEMPHDILVDIMKHIGYFQKTYTIKHMCKSWLSALLDSVFPPGDVLDLRLFDKITENAETTQRVYENYLWMVLKRRKYTKVFFPQRPFRRELYEGIAKRLPELECVVIHRHFRVGSLRLMTGMFRYWPKLTEAHLHVFFVRKIVHCKEITKLQLYGWIRDNNADMIANKLPQLEHLDIQSCVLSSRALAIILDGQRELKHLDTRHAARFDDKFLSVFGGNPFGKAIDWNEEEIFPKVAHIKTYLECQRKCCPVCANFYDASVSKLGLRAWLFYDLSNHPHERGWCISNKCIAGRYPYTVPTVSCIVHEFGSILPSDFRPVQDDSRVLSINRDF</sequence>